<evidence type="ECO:0000313" key="2">
    <source>
        <dbReference type="Proteomes" id="UP000234420"/>
    </source>
</evidence>
<dbReference type="Proteomes" id="UP000234420">
    <property type="component" value="Unassembled WGS sequence"/>
</dbReference>
<comment type="caution">
    <text evidence="1">The sequence shown here is derived from an EMBL/GenBank/DDBJ whole genome shotgun (WGS) entry which is preliminary data.</text>
</comment>
<sequence length="180" mass="20421">MSKNRSVEDIVVLDINAIINIAKSSDWKNNLNKLTQLYKVVVPTPALYEFQLYRHKSSDSEIEFGKTISAADRHDCSSFEMACRFGKLKNGLYVVNPSHNEWYAATIRMSKHIESKDLRSSGIKKRHMAHIIYSIARNIFGTICTDNAKDFVDITGIAKESGWHDGEMTIKSLSDYISIT</sequence>
<evidence type="ECO:0000313" key="1">
    <source>
        <dbReference type="EMBL" id="PLC57946.1"/>
    </source>
</evidence>
<dbReference type="RefSeq" id="WP_101768883.1">
    <property type="nucleotide sequence ID" value="NZ_BPPU01000002.1"/>
</dbReference>
<name>A0A2N4USF0_9GAMM</name>
<dbReference type="EMBL" id="NPIB01000011">
    <property type="protein sequence ID" value="PLC57946.1"/>
    <property type="molecule type" value="Genomic_DNA"/>
</dbReference>
<protein>
    <recommendedName>
        <fullName evidence="3">PIN domain-containing protein</fullName>
    </recommendedName>
</protein>
<evidence type="ECO:0008006" key="3">
    <source>
        <dbReference type="Google" id="ProtNLM"/>
    </source>
</evidence>
<organism evidence="1 2">
    <name type="scientific">Photobacterium carnosum</name>
    <dbReference type="NCBI Taxonomy" id="2023717"/>
    <lineage>
        <taxon>Bacteria</taxon>
        <taxon>Pseudomonadati</taxon>
        <taxon>Pseudomonadota</taxon>
        <taxon>Gammaproteobacteria</taxon>
        <taxon>Vibrionales</taxon>
        <taxon>Vibrionaceae</taxon>
        <taxon>Photobacterium</taxon>
    </lineage>
</organism>
<reference evidence="1 2" key="1">
    <citation type="journal article" date="2018" name="Syst. Appl. Microbiol.">
        <title>Photobacterium carnosum sp. nov., isolated from spoiled modified atmosphere packaged poultry meat.</title>
        <authorList>
            <person name="Hilgarth M."/>
            <person name="Fuertes S."/>
            <person name="Ehrmann M."/>
            <person name="Vogel R.F."/>
        </authorList>
    </citation>
    <scope>NUCLEOTIDE SEQUENCE [LARGE SCALE GENOMIC DNA]</scope>
    <source>
        <strain evidence="1 2">TMW 2.2021</strain>
    </source>
</reference>
<keyword evidence="2" id="KW-1185">Reference proteome</keyword>
<accession>A0A2N4USF0</accession>
<proteinExistence type="predicted"/>
<dbReference type="AlphaFoldDB" id="A0A2N4USF0"/>
<gene>
    <name evidence="1" type="ORF">CIK00_10840</name>
</gene>